<evidence type="ECO:0000256" key="10">
    <source>
        <dbReference type="ARBA" id="ARBA00023136"/>
    </source>
</evidence>
<keyword evidence="11" id="KW-0675">Receptor</keyword>
<organism evidence="13 14">
    <name type="scientific">Verruconis gallopava</name>
    <dbReference type="NCBI Taxonomy" id="253628"/>
    <lineage>
        <taxon>Eukaryota</taxon>
        <taxon>Fungi</taxon>
        <taxon>Dikarya</taxon>
        <taxon>Ascomycota</taxon>
        <taxon>Pezizomycotina</taxon>
        <taxon>Dothideomycetes</taxon>
        <taxon>Pleosporomycetidae</taxon>
        <taxon>Venturiales</taxon>
        <taxon>Sympoventuriaceae</taxon>
        <taxon>Verruconis</taxon>
    </lineage>
</organism>
<accession>A0A0D1YS82</accession>
<dbReference type="AlphaFoldDB" id="A0A0D1YS82"/>
<keyword evidence="9" id="KW-0496">Mitochondrion</keyword>
<evidence type="ECO:0000313" key="13">
    <source>
        <dbReference type="EMBL" id="KIW03477.1"/>
    </source>
</evidence>
<evidence type="ECO:0000256" key="6">
    <source>
        <dbReference type="ARBA" id="ARBA00022927"/>
    </source>
</evidence>
<dbReference type="OrthoDB" id="10016939at2759"/>
<keyword evidence="7" id="KW-1133">Transmembrane helix</keyword>
<dbReference type="InterPro" id="IPR005683">
    <property type="entry name" value="Tom22"/>
</dbReference>
<comment type="similarity">
    <text evidence="2">Belongs to the Tom22 family.</text>
</comment>
<dbReference type="GeneID" id="27313217"/>
<evidence type="ECO:0000256" key="1">
    <source>
        <dbReference type="ARBA" id="ARBA00004572"/>
    </source>
</evidence>
<reference evidence="13 14" key="1">
    <citation type="submission" date="2015-01" db="EMBL/GenBank/DDBJ databases">
        <title>The Genome Sequence of Ochroconis gallopava CBS43764.</title>
        <authorList>
            <consortium name="The Broad Institute Genomics Platform"/>
            <person name="Cuomo C."/>
            <person name="de Hoog S."/>
            <person name="Gorbushina A."/>
            <person name="Stielow B."/>
            <person name="Teixiera M."/>
            <person name="Abouelleil A."/>
            <person name="Chapman S.B."/>
            <person name="Priest M."/>
            <person name="Young S.K."/>
            <person name="Wortman J."/>
            <person name="Nusbaum C."/>
            <person name="Birren B."/>
        </authorList>
    </citation>
    <scope>NUCLEOTIDE SEQUENCE [LARGE SCALE GENOMIC DNA]</scope>
    <source>
        <strain evidence="13 14">CBS 43764</strain>
    </source>
</reference>
<evidence type="ECO:0000256" key="12">
    <source>
        <dbReference type="SAM" id="MobiDB-lite"/>
    </source>
</evidence>
<sequence>MVKLEEVVDEELIQGQSGPIGGEDDWDTDTDSDGSDVDSIASDDDISSETLYDRLIALQDMLPPTQRRFISSTASTTTSWVKSGLAFSGKALWIVSTSLLLLGVPWALAYAEEQQMIEMEKEMQMQQQASNLLTQPSNQDGGNARPAL</sequence>
<evidence type="ECO:0000256" key="9">
    <source>
        <dbReference type="ARBA" id="ARBA00023128"/>
    </source>
</evidence>
<comment type="subcellular location">
    <subcellularLocation>
        <location evidence="1">Mitochondrion outer membrane</location>
        <topology evidence="1">Single-pass membrane protein</topology>
    </subcellularLocation>
</comment>
<evidence type="ECO:0000256" key="7">
    <source>
        <dbReference type="ARBA" id="ARBA00022989"/>
    </source>
</evidence>
<dbReference type="InParanoid" id="A0A0D1YS82"/>
<feature type="region of interest" description="Disordered" evidence="12">
    <location>
        <begin position="12"/>
        <end position="45"/>
    </location>
</feature>
<evidence type="ECO:0000313" key="14">
    <source>
        <dbReference type="Proteomes" id="UP000053259"/>
    </source>
</evidence>
<dbReference type="Pfam" id="PF04281">
    <property type="entry name" value="Tom22"/>
    <property type="match status" value="1"/>
</dbReference>
<keyword evidence="5" id="KW-1000">Mitochondrion outer membrane</keyword>
<dbReference type="RefSeq" id="XP_016213346.1">
    <property type="nucleotide sequence ID" value="XM_016358727.1"/>
</dbReference>
<dbReference type="EMBL" id="KN847544">
    <property type="protein sequence ID" value="KIW03477.1"/>
    <property type="molecule type" value="Genomic_DNA"/>
</dbReference>
<evidence type="ECO:0000256" key="11">
    <source>
        <dbReference type="ARBA" id="ARBA00023170"/>
    </source>
</evidence>
<feature type="region of interest" description="Disordered" evidence="12">
    <location>
        <begin position="127"/>
        <end position="148"/>
    </location>
</feature>
<proteinExistence type="inferred from homology"/>
<feature type="compositionally biased region" description="Acidic residues" evidence="12">
    <location>
        <begin position="22"/>
        <end position="45"/>
    </location>
</feature>
<dbReference type="Proteomes" id="UP000053259">
    <property type="component" value="Unassembled WGS sequence"/>
</dbReference>
<protein>
    <recommendedName>
        <fullName evidence="15">Mitochondrial import receptor subunit tom22</fullName>
    </recommendedName>
</protein>
<keyword evidence="6" id="KW-0653">Protein transport</keyword>
<gene>
    <name evidence="13" type="ORF">PV09_05244</name>
</gene>
<evidence type="ECO:0000256" key="5">
    <source>
        <dbReference type="ARBA" id="ARBA00022787"/>
    </source>
</evidence>
<evidence type="ECO:0008006" key="15">
    <source>
        <dbReference type="Google" id="ProtNLM"/>
    </source>
</evidence>
<dbReference type="VEuPathDB" id="FungiDB:PV09_05244"/>
<keyword evidence="14" id="KW-1185">Reference proteome</keyword>
<dbReference type="STRING" id="253628.A0A0D1YS82"/>
<keyword evidence="4" id="KW-0812">Transmembrane</keyword>
<keyword evidence="10" id="KW-0472">Membrane</keyword>
<dbReference type="PANTHER" id="PTHR12504">
    <property type="entry name" value="MITOCHONDRIAL IMPORT RECEPTOR SUBUNIT TOM22"/>
    <property type="match status" value="1"/>
</dbReference>
<dbReference type="PANTHER" id="PTHR12504:SF0">
    <property type="entry name" value="MITOCHONDRIAL IMPORT RECEPTOR SUBUNIT TOM22 HOMOLOG"/>
    <property type="match status" value="1"/>
</dbReference>
<evidence type="ECO:0000256" key="3">
    <source>
        <dbReference type="ARBA" id="ARBA00022448"/>
    </source>
</evidence>
<dbReference type="GO" id="GO:0006886">
    <property type="term" value="P:intracellular protein transport"/>
    <property type="evidence" value="ECO:0007669"/>
    <property type="project" value="InterPro"/>
</dbReference>
<dbReference type="CDD" id="cd22884">
    <property type="entry name" value="TOM22"/>
    <property type="match status" value="1"/>
</dbReference>
<dbReference type="HOGENOM" id="CLU_094333_1_0_1"/>
<dbReference type="GO" id="GO:0005741">
    <property type="term" value="C:mitochondrial outer membrane"/>
    <property type="evidence" value="ECO:0007669"/>
    <property type="project" value="UniProtKB-SubCell"/>
</dbReference>
<evidence type="ECO:0000256" key="2">
    <source>
        <dbReference type="ARBA" id="ARBA00009874"/>
    </source>
</evidence>
<feature type="compositionally biased region" description="Polar residues" evidence="12">
    <location>
        <begin position="129"/>
        <end position="141"/>
    </location>
</feature>
<evidence type="ECO:0000256" key="4">
    <source>
        <dbReference type="ARBA" id="ARBA00022692"/>
    </source>
</evidence>
<keyword evidence="8" id="KW-0811">Translocation</keyword>
<evidence type="ECO:0000256" key="8">
    <source>
        <dbReference type="ARBA" id="ARBA00023010"/>
    </source>
</evidence>
<dbReference type="FunCoup" id="A0A0D1YS82">
    <property type="interactions" value="239"/>
</dbReference>
<keyword evidence="3" id="KW-0813">Transport</keyword>
<name>A0A0D1YS82_9PEZI</name>